<dbReference type="AlphaFoldDB" id="A0AAV5UAV3"/>
<sequence>RDQTGSDQPEENDMSKRWKGEPVKTLACRICEMKDMTISSFVKHLTNIHDTTPTKEKLAFGCECGFIGTNYTDVRLHIKT</sequence>
<evidence type="ECO:0000313" key="2">
    <source>
        <dbReference type="Proteomes" id="UP001432027"/>
    </source>
</evidence>
<evidence type="ECO:0000313" key="1">
    <source>
        <dbReference type="EMBL" id="GMT03568.1"/>
    </source>
</evidence>
<protein>
    <recommendedName>
        <fullName evidence="3">BED-type domain-containing protein</fullName>
    </recommendedName>
</protein>
<reference evidence="1" key="1">
    <citation type="submission" date="2023-10" db="EMBL/GenBank/DDBJ databases">
        <title>Genome assembly of Pristionchus species.</title>
        <authorList>
            <person name="Yoshida K."/>
            <person name="Sommer R.J."/>
        </authorList>
    </citation>
    <scope>NUCLEOTIDE SEQUENCE</scope>
    <source>
        <strain evidence="1">RS0144</strain>
    </source>
</reference>
<evidence type="ECO:0008006" key="3">
    <source>
        <dbReference type="Google" id="ProtNLM"/>
    </source>
</evidence>
<comment type="caution">
    <text evidence="1">The sequence shown here is derived from an EMBL/GenBank/DDBJ whole genome shotgun (WGS) entry which is preliminary data.</text>
</comment>
<name>A0AAV5UAV3_9BILA</name>
<proteinExistence type="predicted"/>
<accession>A0AAV5UAV3</accession>
<gene>
    <name evidence="1" type="ORF">PENTCL1PPCAC_25742</name>
</gene>
<feature type="non-terminal residue" evidence="1">
    <location>
        <position position="80"/>
    </location>
</feature>
<organism evidence="1 2">
    <name type="scientific">Pristionchus entomophagus</name>
    <dbReference type="NCBI Taxonomy" id="358040"/>
    <lineage>
        <taxon>Eukaryota</taxon>
        <taxon>Metazoa</taxon>
        <taxon>Ecdysozoa</taxon>
        <taxon>Nematoda</taxon>
        <taxon>Chromadorea</taxon>
        <taxon>Rhabditida</taxon>
        <taxon>Rhabditina</taxon>
        <taxon>Diplogasteromorpha</taxon>
        <taxon>Diplogasteroidea</taxon>
        <taxon>Neodiplogasteridae</taxon>
        <taxon>Pristionchus</taxon>
    </lineage>
</organism>
<dbReference type="Proteomes" id="UP001432027">
    <property type="component" value="Unassembled WGS sequence"/>
</dbReference>
<keyword evidence="2" id="KW-1185">Reference proteome</keyword>
<feature type="non-terminal residue" evidence="1">
    <location>
        <position position="1"/>
    </location>
</feature>
<dbReference type="EMBL" id="BTSX01000006">
    <property type="protein sequence ID" value="GMT03568.1"/>
    <property type="molecule type" value="Genomic_DNA"/>
</dbReference>